<dbReference type="InterPro" id="IPR010897">
    <property type="entry name" value="Spore_II_P"/>
</dbReference>
<dbReference type="EMBL" id="AP023415">
    <property type="protein sequence ID" value="BCK78838.1"/>
    <property type="molecule type" value="Genomic_DNA"/>
</dbReference>
<dbReference type="SUPFAM" id="SSF53187">
    <property type="entry name" value="Zn-dependent exopeptidases"/>
    <property type="match status" value="1"/>
</dbReference>
<dbReference type="Proteomes" id="UP000681343">
    <property type="component" value="Chromosome"/>
</dbReference>
<reference evidence="1" key="1">
    <citation type="submission" date="2020-09" db="EMBL/GenBank/DDBJ databases">
        <title>New species isolated from human feces.</title>
        <authorList>
            <person name="Kitahara M."/>
            <person name="Shigeno Y."/>
            <person name="Shime M."/>
            <person name="Matsumoto Y."/>
            <person name="Nakamura S."/>
            <person name="Motooka D."/>
            <person name="Fukuoka S."/>
            <person name="Nishikawa H."/>
            <person name="Benno Y."/>
        </authorList>
    </citation>
    <scope>NUCLEOTIDE SEQUENCE</scope>
    <source>
        <strain evidence="1">MM35</strain>
    </source>
</reference>
<protein>
    <recommendedName>
        <fullName evidence="3">Stage II sporulation protein P</fullName>
    </recommendedName>
</protein>
<proteinExistence type="predicted"/>
<dbReference type="RefSeq" id="WP_212819838.1">
    <property type="nucleotide sequence ID" value="NZ_AP023415.1"/>
</dbReference>
<organism evidence="1 2">
    <name type="scientific">Vescimonas fastidiosa</name>
    <dbReference type="NCBI Taxonomy" id="2714353"/>
    <lineage>
        <taxon>Bacteria</taxon>
        <taxon>Bacillati</taxon>
        <taxon>Bacillota</taxon>
        <taxon>Clostridia</taxon>
        <taxon>Eubacteriales</taxon>
        <taxon>Oscillospiraceae</taxon>
        <taxon>Vescimonas</taxon>
    </lineage>
</organism>
<evidence type="ECO:0000313" key="1">
    <source>
        <dbReference type="EMBL" id="BCK78838.1"/>
    </source>
</evidence>
<dbReference type="Pfam" id="PF07454">
    <property type="entry name" value="SpoIIP"/>
    <property type="match status" value="1"/>
</dbReference>
<dbReference type="AlphaFoldDB" id="A0A810PQ49"/>
<accession>A0A810PQ49</accession>
<evidence type="ECO:0000313" key="2">
    <source>
        <dbReference type="Proteomes" id="UP000681343"/>
    </source>
</evidence>
<gene>
    <name evidence="1" type="ORF">MM35RIKEN_10300</name>
</gene>
<dbReference type="KEGG" id="vfa:MM35RIKEN_10300"/>
<name>A0A810PQ49_9FIRM</name>
<evidence type="ECO:0008006" key="3">
    <source>
        <dbReference type="Google" id="ProtNLM"/>
    </source>
</evidence>
<sequence>MKKFLRRSGAALLAACTVWTLIVTVESRSVPAALSAMRSSFHLPNMLMQLALGDLTGEKEMSLSTLLCLGQSPLLWAGYGNLPDPPQPDIPAEETAVPDAPADTDDLTQGLTFADNGAPSQTVIPTSSKSYTVSGNVYIKNGSDHALDPAAFDGTFPAQPGDSTQPQVLILHTHGSEAYTMPAGEEYEASGSYRTMDTTKNMIRVGDEIAAVLSRYGLSVLHDRQIHDTDYNSAYDKSYDSAAAYLEKYPSISFVLDIHRDAISDADGNQYKVVSQEDPRAAQLSIIMGSNYDAWLSNLRLAVAVQSHLAHDHPTLMRPITLRWYGYNQSLSTGSLLVEVGAAGNSLDEAIYAARLFARGFAETLGCTEPGNPTSPSA</sequence>
<dbReference type="NCBIfam" id="TIGR02867">
    <property type="entry name" value="spore_II_P"/>
    <property type="match status" value="1"/>
</dbReference>
<keyword evidence="2" id="KW-1185">Reference proteome</keyword>